<proteinExistence type="predicted"/>
<feature type="compositionally biased region" description="Polar residues" evidence="1">
    <location>
        <begin position="50"/>
        <end position="62"/>
    </location>
</feature>
<protein>
    <submittedName>
        <fullName evidence="2">Uncharacterized protein</fullName>
    </submittedName>
</protein>
<feature type="region of interest" description="Disordered" evidence="1">
    <location>
        <begin position="1"/>
        <end position="67"/>
    </location>
</feature>
<dbReference type="Proteomes" id="UP000799438">
    <property type="component" value="Unassembled WGS sequence"/>
</dbReference>
<evidence type="ECO:0000256" key="1">
    <source>
        <dbReference type="SAM" id="MobiDB-lite"/>
    </source>
</evidence>
<dbReference type="EMBL" id="ML995474">
    <property type="protein sequence ID" value="KAF2147262.1"/>
    <property type="molecule type" value="Genomic_DNA"/>
</dbReference>
<evidence type="ECO:0000313" key="3">
    <source>
        <dbReference type="Proteomes" id="UP000799438"/>
    </source>
</evidence>
<dbReference type="GeneID" id="54297053"/>
<accession>A0A6A6BT12</accession>
<sequence>MASMNALRSGRRKEVFGKCQRTSTESVGTKKTSLFRPPTCSYLHKPLGQPSKTNGLDSTPPDTISHRPVSLVALPSPLYCSTEAHAPAPTLPRGLVVARAQQRTNVLG</sequence>
<reference evidence="2" key="1">
    <citation type="journal article" date="2020" name="Stud. Mycol.">
        <title>101 Dothideomycetes genomes: a test case for predicting lifestyles and emergence of pathogens.</title>
        <authorList>
            <person name="Haridas S."/>
            <person name="Albert R."/>
            <person name="Binder M."/>
            <person name="Bloem J."/>
            <person name="Labutti K."/>
            <person name="Salamov A."/>
            <person name="Andreopoulos B."/>
            <person name="Baker S."/>
            <person name="Barry K."/>
            <person name="Bills G."/>
            <person name="Bluhm B."/>
            <person name="Cannon C."/>
            <person name="Castanera R."/>
            <person name="Culley D."/>
            <person name="Daum C."/>
            <person name="Ezra D."/>
            <person name="Gonzalez J."/>
            <person name="Henrissat B."/>
            <person name="Kuo A."/>
            <person name="Liang C."/>
            <person name="Lipzen A."/>
            <person name="Lutzoni F."/>
            <person name="Magnuson J."/>
            <person name="Mondo S."/>
            <person name="Nolan M."/>
            <person name="Ohm R."/>
            <person name="Pangilinan J."/>
            <person name="Park H.-J."/>
            <person name="Ramirez L."/>
            <person name="Alfaro M."/>
            <person name="Sun H."/>
            <person name="Tritt A."/>
            <person name="Yoshinaga Y."/>
            <person name="Zwiers L.-H."/>
            <person name="Turgeon B."/>
            <person name="Goodwin S."/>
            <person name="Spatafora J."/>
            <person name="Crous P."/>
            <person name="Grigoriev I."/>
        </authorList>
    </citation>
    <scope>NUCLEOTIDE SEQUENCE</scope>
    <source>
        <strain evidence="2">CBS 121167</strain>
    </source>
</reference>
<dbReference type="AlphaFoldDB" id="A0A6A6BT12"/>
<name>A0A6A6BT12_9PEZI</name>
<dbReference type="RefSeq" id="XP_033402970.1">
    <property type="nucleotide sequence ID" value="XM_033539557.1"/>
</dbReference>
<evidence type="ECO:0000313" key="2">
    <source>
        <dbReference type="EMBL" id="KAF2147262.1"/>
    </source>
</evidence>
<feature type="compositionally biased region" description="Polar residues" evidence="1">
    <location>
        <begin position="20"/>
        <end position="32"/>
    </location>
</feature>
<keyword evidence="3" id="KW-1185">Reference proteome</keyword>
<gene>
    <name evidence="2" type="ORF">K452DRAFT_282250</name>
</gene>
<organism evidence="2 3">
    <name type="scientific">Aplosporella prunicola CBS 121167</name>
    <dbReference type="NCBI Taxonomy" id="1176127"/>
    <lineage>
        <taxon>Eukaryota</taxon>
        <taxon>Fungi</taxon>
        <taxon>Dikarya</taxon>
        <taxon>Ascomycota</taxon>
        <taxon>Pezizomycotina</taxon>
        <taxon>Dothideomycetes</taxon>
        <taxon>Dothideomycetes incertae sedis</taxon>
        <taxon>Botryosphaeriales</taxon>
        <taxon>Aplosporellaceae</taxon>
        <taxon>Aplosporella</taxon>
    </lineage>
</organism>